<proteinExistence type="predicted"/>
<dbReference type="AlphaFoldDB" id="A0A178IJ57"/>
<accession>A0A178IJ57</accession>
<name>A0A178IJ57_9BACT</name>
<dbReference type="EMBL" id="LRRQ01000099">
    <property type="protein sequence ID" value="OAM89307.1"/>
    <property type="molecule type" value="Genomic_DNA"/>
</dbReference>
<gene>
    <name evidence="1" type="ORF">AW736_13735</name>
</gene>
<organism evidence="1 2">
    <name type="scientific">Termitidicoccus mucosus</name>
    <dbReference type="NCBI Taxonomy" id="1184151"/>
    <lineage>
        <taxon>Bacteria</taxon>
        <taxon>Pseudomonadati</taxon>
        <taxon>Verrucomicrobiota</taxon>
        <taxon>Opitutia</taxon>
        <taxon>Opitutales</taxon>
        <taxon>Opitutaceae</taxon>
        <taxon>Termitidicoccus</taxon>
    </lineage>
</organism>
<comment type="caution">
    <text evidence="1">The sequence shown here is derived from an EMBL/GenBank/DDBJ whole genome shotgun (WGS) entry which is preliminary data.</text>
</comment>
<dbReference type="Proteomes" id="UP000078486">
    <property type="component" value="Unassembled WGS sequence"/>
</dbReference>
<evidence type="ECO:0000313" key="1">
    <source>
        <dbReference type="EMBL" id="OAM89307.1"/>
    </source>
</evidence>
<protein>
    <submittedName>
        <fullName evidence="1">Uncharacterized protein</fullName>
    </submittedName>
</protein>
<dbReference type="STRING" id="1184151.AW736_13735"/>
<dbReference type="RefSeq" id="WP_068770756.1">
    <property type="nucleotide sequence ID" value="NZ_CP109796.1"/>
</dbReference>
<keyword evidence="2" id="KW-1185">Reference proteome</keyword>
<evidence type="ECO:0000313" key="2">
    <source>
        <dbReference type="Proteomes" id="UP000078486"/>
    </source>
</evidence>
<sequence>MNKPRELAEAHVRGVVESIMANEPTIAFGERDGPCVVEYRDWTYRNWPARRAFSCLGCKHLTCEPEYSTNFCEHPDFHEAYGCHQSVANNSWMRKDISIIHAFSCPVLRRLGVDAHCPQPNPLEVLQQSRPASNAYRSEAEIFAIPQSVPYYTAEAYERGERVDRQHPTY</sequence>
<reference evidence="1 2" key="1">
    <citation type="submission" date="2016-01" db="EMBL/GenBank/DDBJ databases">
        <title>High potential of lignocellulose degradation of a new Verrucomicrobia species.</title>
        <authorList>
            <person name="Wang Y."/>
            <person name="Shi Y."/>
            <person name="Qiu Z."/>
            <person name="Liu S."/>
            <person name="Yang H."/>
        </authorList>
    </citation>
    <scope>NUCLEOTIDE SEQUENCE [LARGE SCALE GENOMIC DNA]</scope>
    <source>
        <strain evidence="1 2">TSB47</strain>
    </source>
</reference>